<dbReference type="Gene3D" id="2.40.50.200">
    <property type="entry name" value="Bacterial OB-fold"/>
    <property type="match status" value="1"/>
</dbReference>
<protein>
    <submittedName>
        <fullName evidence="5">Protein ygiW</fullName>
    </submittedName>
</protein>
<dbReference type="Proteomes" id="UP000251721">
    <property type="component" value="Unassembled WGS sequence"/>
</dbReference>
<gene>
    <name evidence="5" type="primary">ygiW_3</name>
    <name evidence="5" type="ORF">NCTC13465_03708</name>
</gene>
<proteinExistence type="predicted"/>
<evidence type="ECO:0000256" key="2">
    <source>
        <dbReference type="ARBA" id="ARBA00023015"/>
    </source>
</evidence>
<dbReference type="GO" id="GO:0003700">
    <property type="term" value="F:DNA-binding transcription factor activity"/>
    <property type="evidence" value="ECO:0007669"/>
    <property type="project" value="InterPro"/>
</dbReference>
<evidence type="ECO:0000313" key="6">
    <source>
        <dbReference type="Proteomes" id="UP000251721"/>
    </source>
</evidence>
<dbReference type="InterPro" id="IPR016052">
    <property type="entry name" value="YgiW/YdeI"/>
</dbReference>
<dbReference type="InterPro" id="IPR005220">
    <property type="entry name" value="CarO-like"/>
</dbReference>
<feature type="domain" description="HTH araC/xylS-type" evidence="4">
    <location>
        <begin position="127"/>
        <end position="191"/>
    </location>
</feature>
<evidence type="ECO:0000256" key="1">
    <source>
        <dbReference type="ARBA" id="ARBA00022729"/>
    </source>
</evidence>
<dbReference type="GO" id="GO:0043565">
    <property type="term" value="F:sequence-specific DNA binding"/>
    <property type="evidence" value="ECO:0007669"/>
    <property type="project" value="InterPro"/>
</dbReference>
<keyword evidence="2" id="KW-0805">Transcription regulation</keyword>
<keyword evidence="3" id="KW-0804">Transcription</keyword>
<evidence type="ECO:0000256" key="3">
    <source>
        <dbReference type="ARBA" id="ARBA00023163"/>
    </source>
</evidence>
<dbReference type="PANTHER" id="PTHR36571:SF1">
    <property type="entry name" value="PROTEIN YGIW"/>
    <property type="match status" value="1"/>
</dbReference>
<dbReference type="Pfam" id="PF04076">
    <property type="entry name" value="BOF"/>
    <property type="match status" value="1"/>
</dbReference>
<dbReference type="InterPro" id="IPR018060">
    <property type="entry name" value="HTH_AraC"/>
</dbReference>
<name>A0A2X3HB85_KLEPN</name>
<dbReference type="NCBIfam" id="TIGR00156">
    <property type="entry name" value="YgiW/YdeI family stress tolerance OB fold protein"/>
    <property type="match status" value="1"/>
</dbReference>
<dbReference type="Gene3D" id="1.10.10.60">
    <property type="entry name" value="Homeodomain-like"/>
    <property type="match status" value="1"/>
</dbReference>
<dbReference type="SUPFAM" id="SSF46689">
    <property type="entry name" value="Homeodomain-like"/>
    <property type="match status" value="1"/>
</dbReference>
<dbReference type="InterPro" id="IPR036700">
    <property type="entry name" value="BOBF_sf"/>
</dbReference>
<dbReference type="AlphaFoldDB" id="A0A2X3HB85"/>
<accession>A0A2X3HB85</accession>
<organism evidence="5 6">
    <name type="scientific">Klebsiella pneumoniae</name>
    <dbReference type="NCBI Taxonomy" id="573"/>
    <lineage>
        <taxon>Bacteria</taxon>
        <taxon>Pseudomonadati</taxon>
        <taxon>Pseudomonadota</taxon>
        <taxon>Gammaproteobacteria</taxon>
        <taxon>Enterobacterales</taxon>
        <taxon>Enterobacteriaceae</taxon>
        <taxon>Klebsiella/Raoultella group</taxon>
        <taxon>Klebsiella</taxon>
        <taxon>Klebsiella pneumoniae complex</taxon>
    </lineage>
</organism>
<dbReference type="EMBL" id="UAWQ01000018">
    <property type="protein sequence ID" value="SQC45160.1"/>
    <property type="molecule type" value="Genomic_DNA"/>
</dbReference>
<evidence type="ECO:0000259" key="4">
    <source>
        <dbReference type="PROSITE" id="PS01124"/>
    </source>
</evidence>
<evidence type="ECO:0000313" key="5">
    <source>
        <dbReference type="EMBL" id="SQC45160.1"/>
    </source>
</evidence>
<dbReference type="NCBIfam" id="NF033674">
    <property type="entry name" value="stress_OB_fold"/>
    <property type="match status" value="1"/>
</dbReference>
<dbReference type="PROSITE" id="PS01124">
    <property type="entry name" value="HTH_ARAC_FAMILY_2"/>
    <property type="match status" value="1"/>
</dbReference>
<dbReference type="SUPFAM" id="SSF101756">
    <property type="entry name" value="Hypothetical protein YgiW"/>
    <property type="match status" value="1"/>
</dbReference>
<dbReference type="PANTHER" id="PTHR36571">
    <property type="entry name" value="PROTEIN YGIW"/>
    <property type="match status" value="1"/>
</dbReference>
<keyword evidence="1" id="KW-0732">Signal</keyword>
<reference evidence="5 6" key="1">
    <citation type="submission" date="2018-06" db="EMBL/GenBank/DDBJ databases">
        <authorList>
            <consortium name="Pathogen Informatics"/>
            <person name="Doyle S."/>
        </authorList>
    </citation>
    <scope>NUCLEOTIDE SEQUENCE [LARGE SCALE GENOMIC DNA]</scope>
    <source>
        <strain evidence="5 6">NCTC13465</strain>
    </source>
</reference>
<sequence length="191" mass="22295">MTTVANAKSLRDDTWVTLRGKIVERISDDLYKFQDASGVINVDIDHKRWNGVTVGPQDTVEIQGEVDKDWNSVEIDVKQIRKIAPISLRRISARSVRNRDPRSVRVCREEETMNDIKASPAYVGRFQRVCRYIARHLDEPLSLETLSAIAHSSPYHFHRQFSAYTGIPLYRYIQWLRLRRACWRLAFNPPR</sequence>
<dbReference type="InterPro" id="IPR009057">
    <property type="entry name" value="Homeodomain-like_sf"/>
</dbReference>